<dbReference type="PROSITE" id="PS00787">
    <property type="entry name" value="CHORISMATE_SYNTHASE_1"/>
    <property type="match status" value="1"/>
</dbReference>
<dbReference type="AlphaFoldDB" id="A9BMP1"/>
<keyword evidence="7" id="KW-0274">FAD</keyword>
<comment type="similarity">
    <text evidence="2 7 8">Belongs to the chorismate synthase family.</text>
</comment>
<comment type="subunit">
    <text evidence="7">Homotetramer.</text>
</comment>
<dbReference type="NCBIfam" id="TIGR00033">
    <property type="entry name" value="aroC"/>
    <property type="match status" value="1"/>
</dbReference>
<dbReference type="HOGENOM" id="CLU_034547_0_2_4"/>
<evidence type="ECO:0000256" key="8">
    <source>
        <dbReference type="RuleBase" id="RU000605"/>
    </source>
</evidence>
<keyword evidence="7" id="KW-0521">NADP</keyword>
<evidence type="ECO:0000256" key="2">
    <source>
        <dbReference type="ARBA" id="ARBA00008014"/>
    </source>
</evidence>
<feature type="binding site" evidence="7">
    <location>
        <position position="301"/>
    </location>
    <ligand>
        <name>FMN</name>
        <dbReference type="ChEBI" id="CHEBI:58210"/>
    </ligand>
</feature>
<evidence type="ECO:0000256" key="7">
    <source>
        <dbReference type="HAMAP-Rule" id="MF_00300"/>
    </source>
</evidence>
<feature type="binding site" evidence="7">
    <location>
        <position position="342"/>
    </location>
    <ligand>
        <name>FMN</name>
        <dbReference type="ChEBI" id="CHEBI:58210"/>
    </ligand>
</feature>
<keyword evidence="7" id="KW-0285">Flavoprotein</keyword>
<dbReference type="GO" id="GO:0009073">
    <property type="term" value="P:aromatic amino acid family biosynthetic process"/>
    <property type="evidence" value="ECO:0007669"/>
    <property type="project" value="UniProtKB-KW"/>
</dbReference>
<dbReference type="HAMAP" id="MF_00300">
    <property type="entry name" value="Chorismate_synth"/>
    <property type="match status" value="1"/>
</dbReference>
<sequence length="389" mass="41522">MAACAMHRRRGHGACGLPGHNRRPMSGNTFGTLFTVTNFGESHGPAIGCVIDGCPPGMALNEADIQQELDRRRPGTSKFVTQRNEPDSVEILSGVYEGRTTGTPIALLIRNTDQRSKDYSNIAQSFRPGHADYAYFQKYGIRDPRGGGRSSARLTAPTVAAGAVARKWLKEKFGTEFRACMTQVGELSLPFESWEHVRNNPFFAPVADVSQYEEYMDALRKSGDSCGAALRVQASGMPVGLGQPLYDRLDADVAYAMMGLNAVKAVEIGAGFESVVQRGTTHGDSLSPEGFRSNNAGGIVGGISTGQDLEVRIGIKPTSSIITPRESIDVQGQSTEVITKGRHDPCVGIRAAPIAEALLALVVMDHALRHRAQCGDVDSGLAPIPAAAP</sequence>
<keyword evidence="5 7" id="KW-0057">Aromatic amino acid biosynthesis</keyword>
<feature type="binding site" evidence="7">
    <location>
        <begin position="149"/>
        <end position="151"/>
    </location>
    <ligand>
        <name>FMN</name>
        <dbReference type="ChEBI" id="CHEBI:58210"/>
    </ligand>
</feature>
<dbReference type="GO" id="GO:0005829">
    <property type="term" value="C:cytosol"/>
    <property type="evidence" value="ECO:0007669"/>
    <property type="project" value="TreeGrafter"/>
</dbReference>
<proteinExistence type="inferred from homology"/>
<dbReference type="Proteomes" id="UP000000784">
    <property type="component" value="Chromosome"/>
</dbReference>
<feature type="binding site" evidence="7">
    <location>
        <begin position="316"/>
        <end position="320"/>
    </location>
    <ligand>
        <name>FMN</name>
        <dbReference type="ChEBI" id="CHEBI:58210"/>
    </ligand>
</feature>
<keyword evidence="6 7" id="KW-0456">Lyase</keyword>
<comment type="function">
    <text evidence="7">Catalyzes the anti-1,4-elimination of the C-3 phosphate and the C-6 proR hydrogen from 5-enolpyruvylshikimate-3-phosphate (EPSP) to yield chorismate, which is the branch point compound that serves as the starting substrate for the three terminal pathways of aromatic amino acid biosynthesis. This reaction introduces a second double bond into the aromatic ring system.</text>
</comment>
<dbReference type="PROSITE" id="PS00789">
    <property type="entry name" value="CHORISMATE_SYNTHASE_3"/>
    <property type="match status" value="1"/>
</dbReference>
<dbReference type="PROSITE" id="PS00788">
    <property type="entry name" value="CHORISMATE_SYNTHASE_2"/>
    <property type="match status" value="1"/>
</dbReference>
<gene>
    <name evidence="7" type="primary">aroC</name>
    <name evidence="9" type="ordered locus">Daci_4957</name>
</gene>
<dbReference type="GO" id="GO:0010181">
    <property type="term" value="F:FMN binding"/>
    <property type="evidence" value="ECO:0007669"/>
    <property type="project" value="TreeGrafter"/>
</dbReference>
<keyword evidence="10" id="KW-1185">Reference proteome</keyword>
<evidence type="ECO:0000313" key="10">
    <source>
        <dbReference type="Proteomes" id="UP000000784"/>
    </source>
</evidence>
<dbReference type="Gene3D" id="3.60.150.10">
    <property type="entry name" value="Chorismate synthase AroC"/>
    <property type="match status" value="1"/>
</dbReference>
<dbReference type="PANTHER" id="PTHR21085">
    <property type="entry name" value="CHORISMATE SYNTHASE"/>
    <property type="match status" value="1"/>
</dbReference>
<dbReference type="SUPFAM" id="SSF103263">
    <property type="entry name" value="Chorismate synthase, AroC"/>
    <property type="match status" value="1"/>
</dbReference>
<reference evidence="9 10" key="1">
    <citation type="journal article" date="2004" name="Appl. Environ. Microbiol.">
        <title>Mineralization of individual congeners of linear alkylbenzenesulfonate by defined pairs of heterotrophic bacteria.</title>
        <authorList>
            <person name="Schleheck D."/>
            <person name="Knepper T.P."/>
            <person name="Fischer K."/>
            <person name="Cook A.M."/>
        </authorList>
    </citation>
    <scope>NUCLEOTIDE SEQUENCE [LARGE SCALE GENOMIC DNA]</scope>
    <source>
        <strain evidence="10">DSM 14801 / SPH-1</strain>
    </source>
</reference>
<accession>A9BMP1</accession>
<dbReference type="eggNOG" id="COG0082">
    <property type="taxonomic scope" value="Bacteria"/>
</dbReference>
<evidence type="ECO:0000256" key="4">
    <source>
        <dbReference type="ARBA" id="ARBA00022605"/>
    </source>
</evidence>
<dbReference type="InterPro" id="IPR000453">
    <property type="entry name" value="Chorismate_synth"/>
</dbReference>
<evidence type="ECO:0000256" key="5">
    <source>
        <dbReference type="ARBA" id="ARBA00023141"/>
    </source>
</evidence>
<comment type="pathway">
    <text evidence="1 7 8">Metabolic intermediate biosynthesis; chorismate biosynthesis; chorismate from D-erythrose 4-phosphate and phosphoenolpyruvate: step 7/7.</text>
</comment>
<dbReference type="GO" id="GO:0008652">
    <property type="term" value="P:amino acid biosynthetic process"/>
    <property type="evidence" value="ECO:0007669"/>
    <property type="project" value="UniProtKB-KW"/>
</dbReference>
<organism evidence="9 10">
    <name type="scientific">Delftia acidovorans (strain DSM 14801 / SPH-1)</name>
    <dbReference type="NCBI Taxonomy" id="398578"/>
    <lineage>
        <taxon>Bacteria</taxon>
        <taxon>Pseudomonadati</taxon>
        <taxon>Pseudomonadota</taxon>
        <taxon>Betaproteobacteria</taxon>
        <taxon>Burkholderiales</taxon>
        <taxon>Comamonadaceae</taxon>
        <taxon>Delftia</taxon>
    </lineage>
</organism>
<dbReference type="GO" id="GO:0004107">
    <property type="term" value="F:chorismate synthase activity"/>
    <property type="evidence" value="ECO:0007669"/>
    <property type="project" value="UniProtKB-UniRule"/>
</dbReference>
<protein>
    <recommendedName>
        <fullName evidence="3 7">Chorismate synthase</fullName>
        <shortName evidence="7">CS</shortName>
        <ecNumber evidence="3 7">4.2.3.5</ecNumber>
    </recommendedName>
    <alternativeName>
        <fullName evidence="7">5-enolpyruvylshikimate-3-phosphate phospholyase</fullName>
    </alternativeName>
</protein>
<dbReference type="Pfam" id="PF01264">
    <property type="entry name" value="Chorismate_synt"/>
    <property type="match status" value="1"/>
</dbReference>
<dbReference type="UniPathway" id="UPA00053">
    <property type="reaction ID" value="UER00090"/>
</dbReference>
<feature type="binding site" evidence="7">
    <location>
        <position position="72"/>
    </location>
    <ligand>
        <name>NADP(+)</name>
        <dbReference type="ChEBI" id="CHEBI:58349"/>
    </ligand>
</feature>
<dbReference type="KEGG" id="dac:Daci_4957"/>
<feature type="binding site" evidence="7">
    <location>
        <begin position="261"/>
        <end position="262"/>
    </location>
    <ligand>
        <name>FMN</name>
        <dbReference type="ChEBI" id="CHEBI:58210"/>
    </ligand>
</feature>
<dbReference type="InterPro" id="IPR020541">
    <property type="entry name" value="Chorismate_synthase_CS"/>
</dbReference>
<evidence type="ECO:0000256" key="6">
    <source>
        <dbReference type="ARBA" id="ARBA00023239"/>
    </source>
</evidence>
<dbReference type="EMBL" id="CP000884">
    <property type="protein sequence ID" value="ABX37586.1"/>
    <property type="molecule type" value="Genomic_DNA"/>
</dbReference>
<dbReference type="EC" id="4.2.3.5" evidence="3 7"/>
<dbReference type="PANTHER" id="PTHR21085:SF0">
    <property type="entry name" value="CHORISMATE SYNTHASE"/>
    <property type="match status" value="1"/>
</dbReference>
<dbReference type="STRING" id="398578.Daci_4957"/>
<dbReference type="NCBIfam" id="NF003793">
    <property type="entry name" value="PRK05382.1"/>
    <property type="match status" value="1"/>
</dbReference>
<reference evidence="10" key="2">
    <citation type="submission" date="2007-11" db="EMBL/GenBank/DDBJ databases">
        <title>Complete sequence of Delftia acidovorans DSM 14801 / SPH-1.</title>
        <authorList>
            <person name="Copeland A."/>
            <person name="Lucas S."/>
            <person name="Lapidus A."/>
            <person name="Barry K."/>
            <person name="Glavina del Rio T."/>
            <person name="Dalin E."/>
            <person name="Tice H."/>
            <person name="Pitluck S."/>
            <person name="Lowry S."/>
            <person name="Clum A."/>
            <person name="Schmutz J."/>
            <person name="Larimer F."/>
            <person name="Land M."/>
            <person name="Hauser L."/>
            <person name="Kyrpides N."/>
            <person name="Kim E."/>
            <person name="Schleheck D."/>
            <person name="Richardson P."/>
        </authorList>
    </citation>
    <scope>NUCLEOTIDE SEQUENCE [LARGE SCALE GENOMIC DNA]</scope>
    <source>
        <strain evidence="10">DSM 14801 / SPH-1</strain>
    </source>
</reference>
<evidence type="ECO:0000256" key="3">
    <source>
        <dbReference type="ARBA" id="ARBA00013036"/>
    </source>
</evidence>
<name>A9BMP1_DELAS</name>
<evidence type="ECO:0000256" key="1">
    <source>
        <dbReference type="ARBA" id="ARBA00005044"/>
    </source>
</evidence>
<evidence type="ECO:0000313" key="9">
    <source>
        <dbReference type="EMBL" id="ABX37586.1"/>
    </source>
</evidence>
<feature type="binding site" evidence="7">
    <location>
        <position position="78"/>
    </location>
    <ligand>
        <name>NADP(+)</name>
        <dbReference type="ChEBI" id="CHEBI:58349"/>
    </ligand>
</feature>
<keyword evidence="4 7" id="KW-0028">Amino-acid biosynthesis</keyword>
<dbReference type="CDD" id="cd07304">
    <property type="entry name" value="Chorismate_synthase"/>
    <property type="match status" value="1"/>
</dbReference>
<dbReference type="InterPro" id="IPR035904">
    <property type="entry name" value="Chorismate_synth_AroC_sf"/>
</dbReference>
<comment type="cofactor">
    <cofactor evidence="7 8">
        <name>FMNH2</name>
        <dbReference type="ChEBI" id="CHEBI:57618"/>
    </cofactor>
    <text evidence="7 8">Reduced FMN (FMNH(2)).</text>
</comment>
<keyword evidence="7" id="KW-0288">FMN</keyword>
<comment type="catalytic activity">
    <reaction evidence="7 8">
        <text>5-O-(1-carboxyvinyl)-3-phosphoshikimate = chorismate + phosphate</text>
        <dbReference type="Rhea" id="RHEA:21020"/>
        <dbReference type="ChEBI" id="CHEBI:29748"/>
        <dbReference type="ChEBI" id="CHEBI:43474"/>
        <dbReference type="ChEBI" id="CHEBI:57701"/>
        <dbReference type="EC" id="4.2.3.5"/>
    </reaction>
</comment>
<dbReference type="PIRSF" id="PIRSF001456">
    <property type="entry name" value="Chorismate_synth"/>
    <property type="match status" value="1"/>
</dbReference>
<dbReference type="GO" id="GO:0009423">
    <property type="term" value="P:chorismate biosynthetic process"/>
    <property type="evidence" value="ECO:0007669"/>
    <property type="project" value="UniProtKB-UniRule"/>
</dbReference>